<reference evidence="5" key="1">
    <citation type="submission" date="2016-10" db="EMBL/GenBank/DDBJ databases">
        <authorList>
            <person name="Varghese N."/>
            <person name="Submissions S."/>
        </authorList>
    </citation>
    <scope>NUCLEOTIDE SEQUENCE [LARGE SCALE GENOMIC DNA]</scope>
    <source>
        <strain evidence="5">DSM 18579</strain>
    </source>
</reference>
<name>A0A1I0DKK8_9GAMM</name>
<evidence type="ECO:0000313" key="5">
    <source>
        <dbReference type="Proteomes" id="UP000242642"/>
    </source>
</evidence>
<dbReference type="EMBL" id="FOHV01000017">
    <property type="protein sequence ID" value="SET32997.1"/>
    <property type="molecule type" value="Genomic_DNA"/>
</dbReference>
<sequence>MKQRMISTQLTTSKILLGVTIASLVSIPNALIADTVNYGNLGIKLIPFTIKEKTSVYQIATRSNLTIEQLNNLNRNQIRGRKELSVGETIFIPSDSTLAKGNNGQLAKTNGLQVNDIEATPALVDKPTTDVDFGIVESNRIKSVNQQNEQVINNSQEDSEVSSLEGVSLSKLISDEPSQAKVTEQTEASGSISMVQAPVQNSANGIILNENVNQTQSNTSIANNNAITTQAKAVSALAVTKPTQPIEISQSSQKNQQSEPLITAQNAPNNNNGQNTQFVAVNSISSTNVIESSNVTAANHSSQSTPDSRALTNKIEQTVSNQVQNALNRFGTAQVDLNLDEKAKFKSLNFNILGNLYETEDGLFFAQVGANNQGEGIENRTIGNLGLGYRHDLDTLRVGANAFIDQDFSNNHTRMSVGAEAAADYLSLSSNFYAPISGWKQSDIIDTRTGESLKERAAKGYDINANFYLPQHPQLGGGLLFEQYFGDAVGLFSENERQKNPSAFGASIHYTPVPLVTAKATHKIGNSGKNDTTLNVDVNLQLGRPIAEQLDPMNVAELRTLKGSKYDIVNRNYSIVYEYEAEAGQVVIAGPKTANVNEIVQIQPSLTQGVIAKSYTWYVISPTGNHEYLGEHLALPISQVGQYAIKLAVETQDNQIKMSNQLYIDANYINNTHATLSFDKQYALASINVDSEPFVTAIDANQRIILTFDLPGEVSLNQNDTPSLLWKSSSSGICSNWCDLSQGNMNDIRYEVNKNQEGDFIFHVIGSESLIETPIQFSAAIMLDGVEYKAVTDGEGQFN</sequence>
<dbReference type="Pfam" id="PF11924">
    <property type="entry name" value="IAT_beta"/>
    <property type="match status" value="1"/>
</dbReference>
<feature type="compositionally biased region" description="Low complexity" evidence="2">
    <location>
        <begin position="263"/>
        <end position="275"/>
    </location>
</feature>
<protein>
    <submittedName>
        <fullName evidence="4">Invasin beta-domain of outer membrane</fullName>
    </submittedName>
</protein>
<dbReference type="InterPro" id="IPR038177">
    <property type="entry name" value="IAT_beta_sf"/>
</dbReference>
<comment type="similarity">
    <text evidence="1">Belongs to the intimin/invasin family.</text>
</comment>
<dbReference type="STRING" id="1123402.SAMN02583745_02033"/>
<feature type="region of interest" description="Disordered" evidence="2">
    <location>
        <begin position="245"/>
        <end position="275"/>
    </location>
</feature>
<dbReference type="Gene3D" id="2.40.160.160">
    <property type="entry name" value="Inverse autotransporter, beta-domain"/>
    <property type="match status" value="1"/>
</dbReference>
<dbReference type="InterPro" id="IPR051715">
    <property type="entry name" value="Intimin-Invasin_domain"/>
</dbReference>
<feature type="domain" description="Inverse autotransporter beta-domain" evidence="3">
    <location>
        <begin position="302"/>
        <end position="573"/>
    </location>
</feature>
<dbReference type="RefSeq" id="WP_093320556.1">
    <property type="nucleotide sequence ID" value="NZ_FOHV01000017.1"/>
</dbReference>
<dbReference type="InterPro" id="IPR024519">
    <property type="entry name" value="IAT_beta"/>
</dbReference>
<accession>A0A1I0DKK8</accession>
<organism evidence="4 5">
    <name type="scientific">Thorsellia anophelis DSM 18579</name>
    <dbReference type="NCBI Taxonomy" id="1123402"/>
    <lineage>
        <taxon>Bacteria</taxon>
        <taxon>Pseudomonadati</taxon>
        <taxon>Pseudomonadota</taxon>
        <taxon>Gammaproteobacteria</taxon>
        <taxon>Enterobacterales</taxon>
        <taxon>Thorselliaceae</taxon>
        <taxon>Thorsellia</taxon>
    </lineage>
</organism>
<keyword evidence="5" id="KW-1185">Reference proteome</keyword>
<evidence type="ECO:0000259" key="3">
    <source>
        <dbReference type="Pfam" id="PF11924"/>
    </source>
</evidence>
<dbReference type="AlphaFoldDB" id="A0A1I0DKK8"/>
<dbReference type="PANTHER" id="PTHR39576:SF2">
    <property type="entry name" value="ATTACHING AND EFFACING PROTEIN HOMOLOG-RELATED"/>
    <property type="match status" value="1"/>
</dbReference>
<feature type="compositionally biased region" description="Polar residues" evidence="2">
    <location>
        <begin position="245"/>
        <end position="260"/>
    </location>
</feature>
<dbReference type="GO" id="GO:0009279">
    <property type="term" value="C:cell outer membrane"/>
    <property type="evidence" value="ECO:0007669"/>
    <property type="project" value="TreeGrafter"/>
</dbReference>
<dbReference type="Proteomes" id="UP000242642">
    <property type="component" value="Unassembled WGS sequence"/>
</dbReference>
<gene>
    <name evidence="4" type="ORF">SAMN02583745_02033</name>
</gene>
<evidence type="ECO:0000313" key="4">
    <source>
        <dbReference type="EMBL" id="SET32997.1"/>
    </source>
</evidence>
<evidence type="ECO:0000256" key="2">
    <source>
        <dbReference type="SAM" id="MobiDB-lite"/>
    </source>
</evidence>
<evidence type="ECO:0000256" key="1">
    <source>
        <dbReference type="ARBA" id="ARBA00010116"/>
    </source>
</evidence>
<dbReference type="OrthoDB" id="8320584at2"/>
<proteinExistence type="inferred from homology"/>
<dbReference type="PANTHER" id="PTHR39576">
    <property type="entry name" value="ATTACHING AND EFFACING PROTEIN HOMOLOG-RELATED-RELATED"/>
    <property type="match status" value="1"/>
</dbReference>